<dbReference type="PANTHER" id="PTHR43280">
    <property type="entry name" value="ARAC-FAMILY TRANSCRIPTIONAL REGULATOR"/>
    <property type="match status" value="1"/>
</dbReference>
<keyword evidence="7" id="KW-1185">Reference proteome</keyword>
<dbReference type="RefSeq" id="WP_102634932.1">
    <property type="nucleotide sequence ID" value="NZ_CADIJZ010000024.1"/>
</dbReference>
<evidence type="ECO:0000256" key="1">
    <source>
        <dbReference type="ARBA" id="ARBA00023015"/>
    </source>
</evidence>
<dbReference type="Proteomes" id="UP000494205">
    <property type="component" value="Unassembled WGS sequence"/>
</dbReference>
<dbReference type="InterPro" id="IPR047264">
    <property type="entry name" value="Cupin_HpaA-like_N"/>
</dbReference>
<dbReference type="Gene3D" id="1.10.10.60">
    <property type="entry name" value="Homeodomain-like"/>
    <property type="match status" value="1"/>
</dbReference>
<keyword evidence="1" id="KW-0805">Transcription regulation</keyword>
<evidence type="ECO:0000259" key="4">
    <source>
        <dbReference type="PROSITE" id="PS01124"/>
    </source>
</evidence>
<dbReference type="GO" id="GO:0003700">
    <property type="term" value="F:DNA-binding transcription factor activity"/>
    <property type="evidence" value="ECO:0007669"/>
    <property type="project" value="InterPro"/>
</dbReference>
<accession>A0A2N7WBY5</accession>
<dbReference type="Pfam" id="PF12833">
    <property type="entry name" value="HTH_18"/>
    <property type="match status" value="1"/>
</dbReference>
<dbReference type="PANTHER" id="PTHR43280:SF32">
    <property type="entry name" value="TRANSCRIPTIONAL REGULATORY PROTEIN"/>
    <property type="match status" value="1"/>
</dbReference>
<evidence type="ECO:0000313" key="7">
    <source>
        <dbReference type="Proteomes" id="UP000235659"/>
    </source>
</evidence>
<proteinExistence type="predicted"/>
<keyword evidence="2" id="KW-0238">DNA-binding</keyword>
<dbReference type="Proteomes" id="UP000235659">
    <property type="component" value="Unassembled WGS sequence"/>
</dbReference>
<evidence type="ECO:0000256" key="3">
    <source>
        <dbReference type="ARBA" id="ARBA00023163"/>
    </source>
</evidence>
<dbReference type="PROSITE" id="PS01124">
    <property type="entry name" value="HTH_ARAC_FAMILY_2"/>
    <property type="match status" value="1"/>
</dbReference>
<feature type="domain" description="HTH araC/xylS-type" evidence="4">
    <location>
        <begin position="200"/>
        <end position="298"/>
    </location>
</feature>
<dbReference type="AlphaFoldDB" id="A0A2N7WBY5"/>
<dbReference type="SUPFAM" id="SSF51182">
    <property type="entry name" value="RmlC-like cupins"/>
    <property type="match status" value="1"/>
</dbReference>
<organism evidence="5 8">
    <name type="scientific">Paraburkholderia rhynchosiae</name>
    <dbReference type="NCBI Taxonomy" id="487049"/>
    <lineage>
        <taxon>Bacteria</taxon>
        <taxon>Pseudomonadati</taxon>
        <taxon>Pseudomonadota</taxon>
        <taxon>Betaproteobacteria</taxon>
        <taxon>Burkholderiales</taxon>
        <taxon>Burkholderiaceae</taxon>
        <taxon>Paraburkholderia</taxon>
    </lineage>
</organism>
<dbReference type="SMART" id="SM00342">
    <property type="entry name" value="HTH_ARAC"/>
    <property type="match status" value="1"/>
</dbReference>
<evidence type="ECO:0000313" key="5">
    <source>
        <dbReference type="EMBL" id="CAB3727019.1"/>
    </source>
</evidence>
<dbReference type="InterPro" id="IPR018060">
    <property type="entry name" value="HTH_AraC"/>
</dbReference>
<evidence type="ECO:0000313" key="6">
    <source>
        <dbReference type="EMBL" id="PMS26923.1"/>
    </source>
</evidence>
<protein>
    <submittedName>
        <fullName evidence="6">AraC family transcriptional regulator</fullName>
    </submittedName>
    <submittedName>
        <fullName evidence="5">HTH-type transcriptional activator RhaS</fullName>
    </submittedName>
</protein>
<dbReference type="CDD" id="cd06999">
    <property type="entry name" value="cupin_HpaA-like_N"/>
    <property type="match status" value="1"/>
</dbReference>
<keyword evidence="3" id="KW-0804">Transcription</keyword>
<name>A0A2N7WBY5_9BURK</name>
<reference evidence="5 8" key="2">
    <citation type="submission" date="2020-04" db="EMBL/GenBank/DDBJ databases">
        <authorList>
            <person name="De Canck E."/>
        </authorList>
    </citation>
    <scope>NUCLEOTIDE SEQUENCE [LARGE SCALE GENOMIC DNA]</scope>
    <source>
        <strain evidence="5 8">LMG 27174</strain>
    </source>
</reference>
<dbReference type="SUPFAM" id="SSF46689">
    <property type="entry name" value="Homeodomain-like"/>
    <property type="match status" value="1"/>
</dbReference>
<reference evidence="6 7" key="1">
    <citation type="submission" date="2018-01" db="EMBL/GenBank/DDBJ databases">
        <title>Whole genome analyses suggest that Burkholderia sensu lato contains two further novel genera in the rhizoxinica-symbiotica group Mycetohabitans gen. nov., and Trinickia gen. nov.: implications for the evolution of diazotrophy and nodulation in the Burkholderiaceae.</title>
        <authorList>
            <person name="Estrada-de los Santos P."/>
            <person name="Palmer M."/>
            <person name="Chavez-Ramirez B."/>
            <person name="Beukes C."/>
            <person name="Steenkamp E.T."/>
            <person name="Hirsch A.M."/>
            <person name="Manyaka P."/>
            <person name="Maluk M."/>
            <person name="Lafos M."/>
            <person name="Crook M."/>
            <person name="Gross E."/>
            <person name="Simon M.F."/>
            <person name="Bueno dos Reis Junior F."/>
            <person name="Poole P.S."/>
            <person name="Venter S.N."/>
            <person name="James E.K."/>
        </authorList>
    </citation>
    <scope>NUCLEOTIDE SEQUENCE [LARGE SCALE GENOMIC DNA]</scope>
    <source>
        <strain evidence="6 7">WSM 3937</strain>
    </source>
</reference>
<dbReference type="PRINTS" id="PR00032">
    <property type="entry name" value="HTHARAC"/>
</dbReference>
<sequence>MPRNIPNYNLYGESARPPWYDAFNFEWIAERSAPNDWHIDAHRHDALLQFLYIRGGGSNGDVLIENTRIRIEPPCVIVLPAQTVHGFNFAPDVDGLVVTAAQRSLEALASMVAPALVPVLQRAGVTRINPQAAQNSALMPLVELLEKEYRATDRGHMAAGLPLLIALFVYVARLCEHASAARSTAAASVSATERRAAQLRRFRELVAANFREHRPVDFYAQKLGMTVAQLGRICRDEISSSPLAVINEHLVREAQRELVYSHMSVKQIAHGLGFADIAYFSRYFRKQTGVTPTQFQAEAHKALAIDRRCSA</sequence>
<dbReference type="InterPro" id="IPR009057">
    <property type="entry name" value="Homeodomain-like_sf"/>
</dbReference>
<dbReference type="InterPro" id="IPR011051">
    <property type="entry name" value="RmlC_Cupin_sf"/>
</dbReference>
<dbReference type="InterPro" id="IPR020449">
    <property type="entry name" value="Tscrpt_reg_AraC-type_HTH"/>
</dbReference>
<dbReference type="EMBL" id="CADIJZ010000024">
    <property type="protein sequence ID" value="CAB3727019.1"/>
    <property type="molecule type" value="Genomic_DNA"/>
</dbReference>
<evidence type="ECO:0000313" key="8">
    <source>
        <dbReference type="Proteomes" id="UP000494205"/>
    </source>
</evidence>
<dbReference type="EMBL" id="PNXY01000022">
    <property type="protein sequence ID" value="PMS26923.1"/>
    <property type="molecule type" value="Genomic_DNA"/>
</dbReference>
<evidence type="ECO:0000256" key="2">
    <source>
        <dbReference type="ARBA" id="ARBA00023125"/>
    </source>
</evidence>
<dbReference type="OrthoDB" id="9803764at2"/>
<dbReference type="GO" id="GO:0043565">
    <property type="term" value="F:sequence-specific DNA binding"/>
    <property type="evidence" value="ECO:0007669"/>
    <property type="project" value="InterPro"/>
</dbReference>
<gene>
    <name evidence="5" type="primary">rhaS_13</name>
    <name evidence="6" type="ORF">C0Z16_25990</name>
    <name evidence="5" type="ORF">LMG27174_05457</name>
</gene>